<keyword evidence="5 12" id="KW-0997">Cell inner membrane</keyword>
<feature type="binding site" evidence="13">
    <location>
        <position position="436"/>
    </location>
    <ligand>
        <name>K(+)</name>
        <dbReference type="ChEBI" id="CHEBI:29103"/>
    </ligand>
</feature>
<gene>
    <name evidence="15" type="ORF">SAMN05421721_1276</name>
</gene>
<evidence type="ECO:0000256" key="6">
    <source>
        <dbReference type="ARBA" id="ARBA00022538"/>
    </source>
</evidence>
<dbReference type="GO" id="GO:0046872">
    <property type="term" value="F:metal ion binding"/>
    <property type="evidence" value="ECO:0007669"/>
    <property type="project" value="UniProtKB-KW"/>
</dbReference>
<evidence type="ECO:0000256" key="3">
    <source>
        <dbReference type="ARBA" id="ARBA00022448"/>
    </source>
</evidence>
<evidence type="ECO:0000256" key="9">
    <source>
        <dbReference type="ARBA" id="ARBA00022989"/>
    </source>
</evidence>
<keyword evidence="16" id="KW-1185">Reference proteome</keyword>
<evidence type="ECO:0000256" key="4">
    <source>
        <dbReference type="ARBA" id="ARBA00022475"/>
    </source>
</evidence>
<evidence type="ECO:0000313" key="15">
    <source>
        <dbReference type="EMBL" id="SFM70303.1"/>
    </source>
</evidence>
<protein>
    <recommendedName>
        <fullName evidence="12">Trk system potassium uptake protein</fullName>
    </recommendedName>
</protein>
<evidence type="ECO:0000256" key="10">
    <source>
        <dbReference type="ARBA" id="ARBA00023065"/>
    </source>
</evidence>
<feature type="binding site" evidence="13">
    <location>
        <position position="435"/>
    </location>
    <ligand>
        <name>K(+)</name>
        <dbReference type="ChEBI" id="CHEBI:29103"/>
    </ligand>
</feature>
<keyword evidence="10 12" id="KW-0406">Ion transport</keyword>
<accession>A0A1I4T141</accession>
<dbReference type="PIRSF" id="PIRSF006247">
    <property type="entry name" value="TrkH"/>
    <property type="match status" value="1"/>
</dbReference>
<feature type="transmembrane region" description="Helical" evidence="14">
    <location>
        <begin position="184"/>
        <end position="203"/>
    </location>
</feature>
<sequence length="483" mass="52750">MRWASVLRVVGLLLMLFSTTMLPPALVALIHGDAGLEAFLIAFGALLLLGFLLWWPVRRVYQELRTRDGFLIVVLFWVVLGLSGALPLVFSPAPQVSWTDAAFESVSGLTTTGATVLTGIEHLPESIRYYRQQLQWLGGMGIIVLAVAILPMLGVGGMQLYRAETPGPVKDTKLTPRIAETAKTLWYIYLILTVSCALAYWGAGMGVLDAIGHSFATVAIGGFSTYDASMAHFDSPLISMICALFMLVAGINFAMHFLAWRSRSLAHYFKEPEVRWFLSILFGGGVIVTATLWTTGYHDDGWESLHQAIFHTVSIGTTAGFTADAYQDWPLYLPVLLTLMAFIGGCAMSTGGGIKVVRFMLLIKQGYREVVRLVHPRAVVPIKVGGRPVPDPVIDAVWGFFAVYVALFTLMMLLLMALGLDQVTAFSAVAATITNLGPGQGAVAAHYADIGDAAKWVLMFAMFLGRLEVFTLLVLFTPAFWRR</sequence>
<keyword evidence="6 12" id="KW-0633">Potassium transport</keyword>
<dbReference type="Proteomes" id="UP000199556">
    <property type="component" value="Unassembled WGS sequence"/>
</dbReference>
<evidence type="ECO:0000256" key="12">
    <source>
        <dbReference type="PIRNR" id="PIRNR006247"/>
    </source>
</evidence>
<keyword evidence="11 12" id="KW-0472">Membrane</keyword>
<dbReference type="GO" id="GO:0005886">
    <property type="term" value="C:plasma membrane"/>
    <property type="evidence" value="ECO:0007669"/>
    <property type="project" value="UniProtKB-SubCell"/>
</dbReference>
<dbReference type="STRING" id="195064.SAMN05421721_1276"/>
<dbReference type="EMBL" id="FOUO01000027">
    <property type="protein sequence ID" value="SFM70303.1"/>
    <property type="molecule type" value="Genomic_DNA"/>
</dbReference>
<evidence type="ECO:0000256" key="13">
    <source>
        <dbReference type="PIRSR" id="PIRSR006247-1"/>
    </source>
</evidence>
<name>A0A1I4T141_ECTMO</name>
<keyword evidence="4 12" id="KW-1003">Cell membrane</keyword>
<comment type="subcellular location">
    <subcellularLocation>
        <location evidence="1 12">Cell inner membrane</location>
        <topology evidence="1 12">Multi-pass membrane protein</topology>
    </subcellularLocation>
</comment>
<dbReference type="PANTHER" id="PTHR32024:SF2">
    <property type="entry name" value="TRK SYSTEM POTASSIUM UPTAKE PROTEIN TRKG-RELATED"/>
    <property type="match status" value="1"/>
</dbReference>
<evidence type="ECO:0000256" key="11">
    <source>
        <dbReference type="ARBA" id="ARBA00023136"/>
    </source>
</evidence>
<comment type="function">
    <text evidence="12">Low-affinity potassium transport system. Interacts with Trk system potassium uptake protein TrkA.</text>
</comment>
<feature type="binding site" evidence="13">
    <location>
        <position position="112"/>
    </location>
    <ligand>
        <name>K(+)</name>
        <dbReference type="ChEBI" id="CHEBI:29103"/>
    </ligand>
</feature>
<proteinExistence type="inferred from homology"/>
<feature type="transmembrane region" description="Helical" evidence="14">
    <location>
        <begin position="276"/>
        <end position="295"/>
    </location>
</feature>
<comment type="similarity">
    <text evidence="2 12">Belongs to the TrkH potassium transport family.</text>
</comment>
<evidence type="ECO:0000256" key="7">
    <source>
        <dbReference type="ARBA" id="ARBA00022692"/>
    </source>
</evidence>
<evidence type="ECO:0000256" key="5">
    <source>
        <dbReference type="ARBA" id="ARBA00022519"/>
    </source>
</evidence>
<dbReference type="RefSeq" id="WP_090487751.1">
    <property type="nucleotide sequence ID" value="NZ_FOUO01000027.1"/>
</dbReference>
<dbReference type="OrthoDB" id="9810952at2"/>
<keyword evidence="13" id="KW-0479">Metal-binding</keyword>
<feature type="transmembrane region" description="Helical" evidence="14">
    <location>
        <begin position="38"/>
        <end position="57"/>
    </location>
</feature>
<dbReference type="InterPro" id="IPR003445">
    <property type="entry name" value="Cat_transpt"/>
</dbReference>
<dbReference type="Pfam" id="PF02386">
    <property type="entry name" value="TrkH"/>
    <property type="match status" value="1"/>
</dbReference>
<evidence type="ECO:0000256" key="8">
    <source>
        <dbReference type="ARBA" id="ARBA00022958"/>
    </source>
</evidence>
<evidence type="ECO:0000313" key="16">
    <source>
        <dbReference type="Proteomes" id="UP000199556"/>
    </source>
</evidence>
<feature type="binding site" evidence="13">
    <location>
        <position position="220"/>
    </location>
    <ligand>
        <name>K(+)</name>
        <dbReference type="ChEBI" id="CHEBI:29103"/>
    </ligand>
</feature>
<keyword evidence="8 12" id="KW-0630">Potassium</keyword>
<organism evidence="15 16">
    <name type="scientific">Ectothiorhodospira mobilis</name>
    <dbReference type="NCBI Taxonomy" id="195064"/>
    <lineage>
        <taxon>Bacteria</taxon>
        <taxon>Pseudomonadati</taxon>
        <taxon>Pseudomonadota</taxon>
        <taxon>Gammaproteobacteria</taxon>
        <taxon>Chromatiales</taxon>
        <taxon>Ectothiorhodospiraceae</taxon>
        <taxon>Ectothiorhodospira</taxon>
    </lineage>
</organism>
<dbReference type="PANTHER" id="PTHR32024">
    <property type="entry name" value="TRK SYSTEM POTASSIUM UPTAKE PROTEIN TRKG-RELATED"/>
    <property type="match status" value="1"/>
</dbReference>
<keyword evidence="9 14" id="KW-1133">Transmembrane helix</keyword>
<feature type="transmembrane region" description="Helical" evidence="14">
    <location>
        <begin position="396"/>
        <end position="418"/>
    </location>
</feature>
<evidence type="ECO:0000256" key="1">
    <source>
        <dbReference type="ARBA" id="ARBA00004429"/>
    </source>
</evidence>
<reference evidence="15 16" key="1">
    <citation type="submission" date="2016-10" db="EMBL/GenBank/DDBJ databases">
        <authorList>
            <person name="de Groot N.N."/>
        </authorList>
    </citation>
    <scope>NUCLEOTIDE SEQUENCE [LARGE SCALE GENOMIC DNA]</scope>
    <source>
        <strain evidence="15 16">DSM 4180</strain>
    </source>
</reference>
<evidence type="ECO:0000256" key="2">
    <source>
        <dbReference type="ARBA" id="ARBA00009137"/>
    </source>
</evidence>
<feature type="transmembrane region" description="Helical" evidence="14">
    <location>
        <begin position="331"/>
        <end position="354"/>
    </location>
</feature>
<dbReference type="AlphaFoldDB" id="A0A1I4T141"/>
<feature type="transmembrane region" description="Helical" evidence="14">
    <location>
        <begin position="136"/>
        <end position="163"/>
    </location>
</feature>
<feature type="transmembrane region" description="Helical" evidence="14">
    <location>
        <begin position="69"/>
        <end position="90"/>
    </location>
</feature>
<feature type="binding site" evidence="13">
    <location>
        <position position="221"/>
    </location>
    <ligand>
        <name>K(+)</name>
        <dbReference type="ChEBI" id="CHEBI:29103"/>
    </ligand>
</feature>
<feature type="binding site" evidence="13">
    <location>
        <position position="319"/>
    </location>
    <ligand>
        <name>K(+)</name>
        <dbReference type="ChEBI" id="CHEBI:29103"/>
    </ligand>
</feature>
<feature type="transmembrane region" description="Helical" evidence="14">
    <location>
        <begin position="456"/>
        <end position="481"/>
    </location>
</feature>
<keyword evidence="7 14" id="KW-0812">Transmembrane</keyword>
<feature type="binding site" evidence="13">
    <location>
        <position position="111"/>
    </location>
    <ligand>
        <name>K(+)</name>
        <dbReference type="ChEBI" id="CHEBI:29103"/>
    </ligand>
</feature>
<keyword evidence="3 12" id="KW-0813">Transport</keyword>
<dbReference type="NCBIfam" id="TIGR00933">
    <property type="entry name" value="2a38"/>
    <property type="match status" value="1"/>
</dbReference>
<evidence type="ECO:0000256" key="14">
    <source>
        <dbReference type="SAM" id="Phobius"/>
    </source>
</evidence>
<dbReference type="GO" id="GO:0015379">
    <property type="term" value="F:potassium:chloride symporter activity"/>
    <property type="evidence" value="ECO:0007669"/>
    <property type="project" value="InterPro"/>
</dbReference>
<feature type="transmembrane region" description="Helical" evidence="14">
    <location>
        <begin position="237"/>
        <end position="255"/>
    </location>
</feature>
<feature type="binding site" evidence="13">
    <location>
        <position position="318"/>
    </location>
    <ligand>
        <name>K(+)</name>
        <dbReference type="ChEBI" id="CHEBI:29103"/>
    </ligand>
</feature>
<dbReference type="InterPro" id="IPR004772">
    <property type="entry name" value="TrkH"/>
</dbReference>